<dbReference type="PANTHER" id="PTHR36847">
    <property type="entry name" value="AMIDOLIGASE ENZYME"/>
    <property type="match status" value="1"/>
</dbReference>
<reference evidence="1 2" key="1">
    <citation type="submission" date="2019-07" db="EMBL/GenBank/DDBJ databases">
        <title>Finished genome of Venturia effusa.</title>
        <authorList>
            <person name="Young C.A."/>
            <person name="Cox M.P."/>
            <person name="Ganley A.R.D."/>
            <person name="David W.J."/>
        </authorList>
    </citation>
    <scope>NUCLEOTIDE SEQUENCE [LARGE SCALE GENOMIC DNA]</scope>
    <source>
        <strain evidence="2">albino</strain>
    </source>
</reference>
<dbReference type="PANTHER" id="PTHR36847:SF1">
    <property type="entry name" value="AMIDOLIGASE ENZYME"/>
    <property type="match status" value="1"/>
</dbReference>
<name>A0A517KXV5_9PEZI</name>
<dbReference type="OrthoDB" id="412402at2759"/>
<accession>A0A517KXV5</accession>
<organism evidence="1 2">
    <name type="scientific">Venturia effusa</name>
    <dbReference type="NCBI Taxonomy" id="50376"/>
    <lineage>
        <taxon>Eukaryota</taxon>
        <taxon>Fungi</taxon>
        <taxon>Dikarya</taxon>
        <taxon>Ascomycota</taxon>
        <taxon>Pezizomycotina</taxon>
        <taxon>Dothideomycetes</taxon>
        <taxon>Pleosporomycetidae</taxon>
        <taxon>Venturiales</taxon>
        <taxon>Venturiaceae</taxon>
        <taxon>Venturia</taxon>
    </lineage>
</organism>
<evidence type="ECO:0008006" key="3">
    <source>
        <dbReference type="Google" id="ProtNLM"/>
    </source>
</evidence>
<dbReference type="STRING" id="50376.A0A517KXV5"/>
<evidence type="ECO:0000313" key="1">
    <source>
        <dbReference type="EMBL" id="QDS68214.1"/>
    </source>
</evidence>
<dbReference type="EMBL" id="CP042185">
    <property type="protein sequence ID" value="QDS68214.1"/>
    <property type="molecule type" value="Genomic_DNA"/>
</dbReference>
<dbReference type="Proteomes" id="UP000316270">
    <property type="component" value="Chromosome 1"/>
</dbReference>
<evidence type="ECO:0000313" key="2">
    <source>
        <dbReference type="Proteomes" id="UP000316270"/>
    </source>
</evidence>
<dbReference type="Pfam" id="PF12224">
    <property type="entry name" value="Amidoligase_2"/>
    <property type="match status" value="1"/>
</dbReference>
<proteinExistence type="predicted"/>
<gene>
    <name evidence="1" type="ORF">FKW77_010574</name>
</gene>
<protein>
    <recommendedName>
        <fullName evidence="3">Amidoligase enzyme</fullName>
    </recommendedName>
</protein>
<dbReference type="AlphaFoldDB" id="A0A517KXV5"/>
<dbReference type="InterPro" id="IPR022025">
    <property type="entry name" value="Amidoligase_2"/>
</dbReference>
<sequence>MATPTSSDSRDSPSSSSMSSAAALTFGVEVEGIFAFHMDKLGLHLNFELPHAKIIRNLNDAQRKGLRQAKYPNQVYQSWALANAGGNPTTAEATMEHENGPIRAYKDEPLHIAKDLLSTTEQGKDVRLFNPEDHAKPERYTNWILTADQSLEALKDSEKVSAYPSRITDNDKGEWDTYGIELVSPPYLEDELSNAEADISSLLFALDTPTSAITTNTTCGLHVHIGLPSGESIPLKVLQHLSELLVIYEDQITRLHPIHRRGRKDEIESNKGRFAAESFANEPLDYMEGMIRDWDTDELVMRKLESRYKAVHEVHRLIFDEVEQAEDPIARLQKCMGPTRGMTVNFAYLNRANGPQTIEFRQHAGSTDVKEIGHWVRFCLALVKLAWRYADGDGECRVKHWKDDVDIVDLMEEMGLQDEVKEFYTRKIGDFGDDGILTEEDLWQEVLDEEDFESAEI</sequence>
<keyword evidence="2" id="KW-1185">Reference proteome</keyword>